<evidence type="ECO:0000256" key="5">
    <source>
        <dbReference type="ARBA" id="ARBA00022801"/>
    </source>
</evidence>
<dbReference type="Gene3D" id="1.10.101.10">
    <property type="entry name" value="PGBD-like superfamily/PGBD"/>
    <property type="match status" value="1"/>
</dbReference>
<keyword evidence="5" id="KW-0378">Hydrolase</keyword>
<keyword evidence="3" id="KW-0309">Germination</keyword>
<keyword evidence="7" id="KW-0961">Cell wall biogenesis/degradation</keyword>
<evidence type="ECO:0000256" key="8">
    <source>
        <dbReference type="NCBIfam" id="TIGR02869"/>
    </source>
</evidence>
<dbReference type="InterPro" id="IPR036365">
    <property type="entry name" value="PGBD-like_sf"/>
</dbReference>
<dbReference type="GO" id="GO:0016787">
    <property type="term" value="F:hydrolase activity"/>
    <property type="evidence" value="ECO:0007669"/>
    <property type="project" value="UniProtKB-KW"/>
</dbReference>
<feature type="domain" description="Peptidoglycan binding-like" evidence="10">
    <location>
        <begin position="43"/>
        <end position="98"/>
    </location>
</feature>
<dbReference type="eggNOG" id="COG3409">
    <property type="taxonomic scope" value="Bacteria"/>
</dbReference>
<evidence type="ECO:0000259" key="10">
    <source>
        <dbReference type="Pfam" id="PF01471"/>
    </source>
</evidence>
<dbReference type="GO" id="GO:0009847">
    <property type="term" value="P:spore germination"/>
    <property type="evidence" value="ECO:0007669"/>
    <property type="project" value="UniProtKB-UniRule"/>
</dbReference>
<organism evidence="12 13">
    <name type="scientific">Mahella australiensis (strain DSM 15567 / CIP 107919 / 50-1 BON)</name>
    <dbReference type="NCBI Taxonomy" id="697281"/>
    <lineage>
        <taxon>Bacteria</taxon>
        <taxon>Bacillati</taxon>
        <taxon>Bacillota</taxon>
        <taxon>Clostridia</taxon>
        <taxon>Thermoanaerobacterales</taxon>
        <taxon>Thermoanaerobacterales Family IV. Incertae Sedis</taxon>
        <taxon>Mahella</taxon>
    </lineage>
</organism>
<dbReference type="KEGG" id="mas:Mahau_2076"/>
<name>F4A2I2_MAHA5</name>
<feature type="signal peptide" evidence="9">
    <location>
        <begin position="1"/>
        <end position="23"/>
    </location>
</feature>
<evidence type="ECO:0000256" key="1">
    <source>
        <dbReference type="ARBA" id="ARBA00007010"/>
    </source>
</evidence>
<dbReference type="SUPFAM" id="SSF47090">
    <property type="entry name" value="PGBD-like"/>
    <property type="match status" value="1"/>
</dbReference>
<protein>
    <recommendedName>
        <fullName evidence="2 8">Spore cortex-lytic enzyme</fullName>
    </recommendedName>
</protein>
<dbReference type="EMBL" id="CP002360">
    <property type="protein sequence ID" value="AEE97248.1"/>
    <property type="molecule type" value="Genomic_DNA"/>
</dbReference>
<comment type="similarity">
    <text evidence="1">Belongs to the SleB family.</text>
</comment>
<evidence type="ECO:0000313" key="13">
    <source>
        <dbReference type="Proteomes" id="UP000008457"/>
    </source>
</evidence>
<evidence type="ECO:0000256" key="7">
    <source>
        <dbReference type="ARBA" id="ARBA00023316"/>
    </source>
</evidence>
<dbReference type="Pfam" id="PF07486">
    <property type="entry name" value="Hydrolase_2"/>
    <property type="match status" value="1"/>
</dbReference>
<dbReference type="STRING" id="697281.Mahau_2076"/>
<dbReference type="AlphaFoldDB" id="F4A2I2"/>
<dbReference type="Gene3D" id="1.10.10.2520">
    <property type="entry name" value="Cell wall hydrolase SleB, domain 1"/>
    <property type="match status" value="1"/>
</dbReference>
<evidence type="ECO:0000256" key="6">
    <source>
        <dbReference type="ARBA" id="ARBA00022969"/>
    </source>
</evidence>
<evidence type="ECO:0000313" key="12">
    <source>
        <dbReference type="EMBL" id="AEE97248.1"/>
    </source>
</evidence>
<evidence type="ECO:0000256" key="4">
    <source>
        <dbReference type="ARBA" id="ARBA00022729"/>
    </source>
</evidence>
<dbReference type="Gene3D" id="6.20.240.60">
    <property type="match status" value="1"/>
</dbReference>
<feature type="chain" id="PRO_5039371961" description="Spore cortex-lytic enzyme" evidence="9">
    <location>
        <begin position="24"/>
        <end position="235"/>
    </location>
</feature>
<sequence>MKKRYAILSLAVLITIVSTTAICFEMPKFAEAQTGNLYYGAKGDKVAEVQRKLKQWGYYDGPVDASYGPKTFAAVQQFQRKNGLKVDGVVGPATAAAMGVTLNTGKPSTAYTPSRGGSNRNDVLLLARLIHGEARGEPYIGKVAVGAVVLNRVESPKFPNTIAGVIYQPGAFTAVADGQMWLDPDQESINAAVDALNGWDPSGGAIYYYNPAKTTSGWIWSRPVITVIGKHRFAR</sequence>
<keyword evidence="6" id="KW-0749">Sporulation</keyword>
<dbReference type="InterPro" id="IPR002477">
    <property type="entry name" value="Peptidoglycan-bd-like"/>
</dbReference>
<keyword evidence="13" id="KW-1185">Reference proteome</keyword>
<gene>
    <name evidence="12" type="ordered locus">Mahau_2076</name>
</gene>
<feature type="domain" description="Cell wall hydrolase SleB" evidence="11">
    <location>
        <begin position="136"/>
        <end position="234"/>
    </location>
</feature>
<dbReference type="Proteomes" id="UP000008457">
    <property type="component" value="Chromosome"/>
</dbReference>
<dbReference type="InterPro" id="IPR014224">
    <property type="entry name" value="Spore_cortex_SleB"/>
</dbReference>
<dbReference type="NCBIfam" id="TIGR02869">
    <property type="entry name" value="spore_SleB"/>
    <property type="match status" value="1"/>
</dbReference>
<dbReference type="InterPro" id="IPR036366">
    <property type="entry name" value="PGBDSf"/>
</dbReference>
<evidence type="ECO:0000256" key="3">
    <source>
        <dbReference type="ARBA" id="ARBA00022544"/>
    </source>
</evidence>
<dbReference type="RefSeq" id="WP_013781676.1">
    <property type="nucleotide sequence ID" value="NC_015520.1"/>
</dbReference>
<dbReference type="Pfam" id="PF01471">
    <property type="entry name" value="PG_binding_1"/>
    <property type="match status" value="1"/>
</dbReference>
<dbReference type="GO" id="GO:0030435">
    <property type="term" value="P:sporulation resulting in formation of a cellular spore"/>
    <property type="evidence" value="ECO:0007669"/>
    <property type="project" value="UniProtKB-KW"/>
</dbReference>
<keyword evidence="4 9" id="KW-0732">Signal</keyword>
<accession>F4A2I2</accession>
<proteinExistence type="inferred from homology"/>
<evidence type="ECO:0000256" key="9">
    <source>
        <dbReference type="SAM" id="SignalP"/>
    </source>
</evidence>
<dbReference type="eggNOG" id="COG3773">
    <property type="taxonomic scope" value="Bacteria"/>
</dbReference>
<dbReference type="InterPro" id="IPR011105">
    <property type="entry name" value="Cell_wall_hydrolase_SleB"/>
</dbReference>
<reference evidence="12 13" key="2">
    <citation type="journal article" date="2011" name="Stand. Genomic Sci.">
        <title>Complete genome sequence of Mahella australiensis type strain (50-1 BON).</title>
        <authorList>
            <person name="Sikorski J."/>
            <person name="Teshima H."/>
            <person name="Nolan M."/>
            <person name="Lucas S."/>
            <person name="Hammon N."/>
            <person name="Deshpande S."/>
            <person name="Cheng J.F."/>
            <person name="Pitluck S."/>
            <person name="Liolios K."/>
            <person name="Pagani I."/>
            <person name="Ivanova N."/>
            <person name="Huntemann M."/>
            <person name="Mavromatis K."/>
            <person name="Ovchinikova G."/>
            <person name="Pati A."/>
            <person name="Tapia R."/>
            <person name="Han C."/>
            <person name="Goodwin L."/>
            <person name="Chen A."/>
            <person name="Palaniappan K."/>
            <person name="Land M."/>
            <person name="Hauser L."/>
            <person name="Ngatchou-Djao O.D."/>
            <person name="Rohde M."/>
            <person name="Pukall R."/>
            <person name="Spring S."/>
            <person name="Abt B."/>
            <person name="Goker M."/>
            <person name="Detter J.C."/>
            <person name="Woyke T."/>
            <person name="Bristow J."/>
            <person name="Markowitz V."/>
            <person name="Hugenholtz P."/>
            <person name="Eisen J.A."/>
            <person name="Kyrpides N.C."/>
            <person name="Klenk H.P."/>
            <person name="Lapidus A."/>
        </authorList>
    </citation>
    <scope>NUCLEOTIDE SEQUENCE [LARGE SCALE GENOMIC DNA]</scope>
    <source>
        <strain evidence="13">DSM 15567 / CIP 107919 / 50-1 BON</strain>
    </source>
</reference>
<evidence type="ECO:0000259" key="11">
    <source>
        <dbReference type="Pfam" id="PF07486"/>
    </source>
</evidence>
<dbReference type="GO" id="GO:0071555">
    <property type="term" value="P:cell wall organization"/>
    <property type="evidence" value="ECO:0007669"/>
    <property type="project" value="UniProtKB-KW"/>
</dbReference>
<dbReference type="InterPro" id="IPR042047">
    <property type="entry name" value="SleB_dom1"/>
</dbReference>
<evidence type="ECO:0000256" key="2">
    <source>
        <dbReference type="ARBA" id="ARBA00018364"/>
    </source>
</evidence>
<reference evidence="13" key="1">
    <citation type="submission" date="2010-11" db="EMBL/GenBank/DDBJ databases">
        <title>The complete genome of Mahella australiensis DSM 15567.</title>
        <authorList>
            <consortium name="US DOE Joint Genome Institute (JGI-PGF)"/>
            <person name="Lucas S."/>
            <person name="Copeland A."/>
            <person name="Lapidus A."/>
            <person name="Bruce D."/>
            <person name="Goodwin L."/>
            <person name="Pitluck S."/>
            <person name="Kyrpides N."/>
            <person name="Mavromatis K."/>
            <person name="Pagani I."/>
            <person name="Ivanova N."/>
            <person name="Teshima H."/>
            <person name="Brettin T."/>
            <person name="Detter J.C."/>
            <person name="Han C."/>
            <person name="Tapia R."/>
            <person name="Land M."/>
            <person name="Hauser L."/>
            <person name="Markowitz V."/>
            <person name="Cheng J.-F."/>
            <person name="Hugenholtz P."/>
            <person name="Woyke T."/>
            <person name="Wu D."/>
            <person name="Spring S."/>
            <person name="Pukall R."/>
            <person name="Steenblock K."/>
            <person name="Schneider S."/>
            <person name="Klenk H.-P."/>
            <person name="Eisen J.A."/>
        </authorList>
    </citation>
    <scope>NUCLEOTIDE SEQUENCE [LARGE SCALE GENOMIC DNA]</scope>
    <source>
        <strain evidence="13">DSM 15567 / CIP 107919 / 50-1 BON</strain>
    </source>
</reference>
<dbReference type="HOGENOM" id="CLU_053345_0_0_9"/>